<dbReference type="RefSeq" id="WP_211936172.1">
    <property type="nucleotide sequence ID" value="NZ_CP073078.1"/>
</dbReference>
<feature type="domain" description="Methyltransferase" evidence="1">
    <location>
        <begin position="46"/>
        <end position="141"/>
    </location>
</feature>
<gene>
    <name evidence="2" type="ORF">KCG34_13525</name>
</gene>
<dbReference type="KEGG" id="caul:KCG34_13525"/>
<dbReference type="SUPFAM" id="SSF53335">
    <property type="entry name" value="S-adenosyl-L-methionine-dependent methyltransferases"/>
    <property type="match status" value="1"/>
</dbReference>
<dbReference type="Gene3D" id="3.40.50.150">
    <property type="entry name" value="Vaccinia Virus protein VP39"/>
    <property type="match status" value="1"/>
</dbReference>
<keyword evidence="2" id="KW-0808">Transferase</keyword>
<evidence type="ECO:0000259" key="1">
    <source>
        <dbReference type="Pfam" id="PF13649"/>
    </source>
</evidence>
<evidence type="ECO:0000313" key="3">
    <source>
        <dbReference type="Proteomes" id="UP000676409"/>
    </source>
</evidence>
<dbReference type="InterPro" id="IPR041698">
    <property type="entry name" value="Methyltransf_25"/>
</dbReference>
<dbReference type="CDD" id="cd02440">
    <property type="entry name" value="AdoMet_MTases"/>
    <property type="match status" value="1"/>
</dbReference>
<sequence>MLLSANTTINRYGSIAAEIYDLDKPFGALPDTAFHLEALAGVEGPILEPACGSGRTLVPLLQAGHDLTGFDPSEEMLDRCRARCAERGFSPPLSRQRFEDFNYPSPFAAILVPVGSFTLIDDFDTALAVLRRFHAHLVVGGLLLLDIQPLAFLAASGEDRRRWTAENGDLLTLEGKRTAADWLAQRGESLLRYERWRDNRLVETQLEPMAQRYWGLGEFSLALEATGFSLEAVTGGYARGRPPRASDRVLTFEARKKA</sequence>
<evidence type="ECO:0000313" key="2">
    <source>
        <dbReference type="EMBL" id="QUD86120.1"/>
    </source>
</evidence>
<dbReference type="Proteomes" id="UP000676409">
    <property type="component" value="Chromosome"/>
</dbReference>
<dbReference type="EMBL" id="CP073078">
    <property type="protein sequence ID" value="QUD86120.1"/>
    <property type="molecule type" value="Genomic_DNA"/>
</dbReference>
<dbReference type="GO" id="GO:0032259">
    <property type="term" value="P:methylation"/>
    <property type="evidence" value="ECO:0007669"/>
    <property type="project" value="UniProtKB-KW"/>
</dbReference>
<protein>
    <submittedName>
        <fullName evidence="2">Class I SAM-dependent methyltransferase</fullName>
    </submittedName>
</protein>
<dbReference type="InterPro" id="IPR029063">
    <property type="entry name" value="SAM-dependent_MTases_sf"/>
</dbReference>
<keyword evidence="2" id="KW-0489">Methyltransferase</keyword>
<dbReference type="Gene3D" id="2.20.130.10">
    <property type="entry name" value="CAC2371-like domains"/>
    <property type="match status" value="1"/>
</dbReference>
<keyword evidence="3" id="KW-1185">Reference proteome</keyword>
<dbReference type="GO" id="GO:0008168">
    <property type="term" value="F:methyltransferase activity"/>
    <property type="evidence" value="ECO:0007669"/>
    <property type="project" value="UniProtKB-KW"/>
</dbReference>
<dbReference type="Pfam" id="PF13649">
    <property type="entry name" value="Methyltransf_25"/>
    <property type="match status" value="1"/>
</dbReference>
<dbReference type="AlphaFoldDB" id="A0A975FVF8"/>
<reference evidence="2" key="1">
    <citation type="submission" date="2021-04" db="EMBL/GenBank/DDBJ databases">
        <title>The complete genome sequence of Caulobacter sp. S6.</title>
        <authorList>
            <person name="Tang Y."/>
            <person name="Ouyang W."/>
            <person name="Liu Q."/>
            <person name="Huang B."/>
            <person name="Guo Z."/>
            <person name="Lei P."/>
        </authorList>
    </citation>
    <scope>NUCLEOTIDE SEQUENCE</scope>
    <source>
        <strain evidence="2">S6</strain>
    </source>
</reference>
<organism evidence="2 3">
    <name type="scientific">Phenylobacterium montanum</name>
    <dbReference type="NCBI Taxonomy" id="2823693"/>
    <lineage>
        <taxon>Bacteria</taxon>
        <taxon>Pseudomonadati</taxon>
        <taxon>Pseudomonadota</taxon>
        <taxon>Alphaproteobacteria</taxon>
        <taxon>Caulobacterales</taxon>
        <taxon>Caulobacteraceae</taxon>
        <taxon>Phenylobacterium</taxon>
    </lineage>
</organism>
<proteinExistence type="predicted"/>
<name>A0A975FVF8_9CAUL</name>
<accession>A0A975FVF8</accession>